<feature type="compositionally biased region" description="Basic and acidic residues" evidence="2">
    <location>
        <begin position="619"/>
        <end position="631"/>
    </location>
</feature>
<feature type="compositionally biased region" description="Basic and acidic residues" evidence="2">
    <location>
        <begin position="500"/>
        <end position="512"/>
    </location>
</feature>
<organism evidence="4 5">
    <name type="scientific">Cucurbitaria berberidis CBS 394.84</name>
    <dbReference type="NCBI Taxonomy" id="1168544"/>
    <lineage>
        <taxon>Eukaryota</taxon>
        <taxon>Fungi</taxon>
        <taxon>Dikarya</taxon>
        <taxon>Ascomycota</taxon>
        <taxon>Pezizomycotina</taxon>
        <taxon>Dothideomycetes</taxon>
        <taxon>Pleosporomycetidae</taxon>
        <taxon>Pleosporales</taxon>
        <taxon>Pleosporineae</taxon>
        <taxon>Cucurbitariaceae</taxon>
        <taxon>Cucurbitaria</taxon>
    </lineage>
</organism>
<keyword evidence="1" id="KW-0479">Metal-binding</keyword>
<feature type="domain" description="C3H1-type" evidence="3">
    <location>
        <begin position="67"/>
        <end position="94"/>
    </location>
</feature>
<dbReference type="GeneID" id="63848831"/>
<dbReference type="AlphaFoldDB" id="A0A9P4LE64"/>
<evidence type="ECO:0000313" key="5">
    <source>
        <dbReference type="Proteomes" id="UP000800039"/>
    </source>
</evidence>
<feature type="region of interest" description="Disordered" evidence="2">
    <location>
        <begin position="232"/>
        <end position="304"/>
    </location>
</feature>
<feature type="compositionally biased region" description="Polar residues" evidence="2">
    <location>
        <begin position="278"/>
        <end position="289"/>
    </location>
</feature>
<evidence type="ECO:0000259" key="3">
    <source>
        <dbReference type="PROSITE" id="PS50103"/>
    </source>
</evidence>
<dbReference type="Proteomes" id="UP000800039">
    <property type="component" value="Unassembled WGS sequence"/>
</dbReference>
<dbReference type="RefSeq" id="XP_040794283.1">
    <property type="nucleotide sequence ID" value="XM_040931579.1"/>
</dbReference>
<feature type="zinc finger region" description="C3H1-type" evidence="1">
    <location>
        <begin position="67"/>
        <end position="94"/>
    </location>
</feature>
<feature type="region of interest" description="Disordered" evidence="2">
    <location>
        <begin position="467"/>
        <end position="524"/>
    </location>
</feature>
<keyword evidence="5" id="KW-1185">Reference proteome</keyword>
<comment type="caution">
    <text evidence="4">The sequence shown here is derived from an EMBL/GenBank/DDBJ whole genome shotgun (WGS) entry which is preliminary data.</text>
</comment>
<feature type="region of interest" description="Disordered" evidence="2">
    <location>
        <begin position="352"/>
        <end position="376"/>
    </location>
</feature>
<protein>
    <recommendedName>
        <fullName evidence="3">C3H1-type domain-containing protein</fullName>
    </recommendedName>
</protein>
<evidence type="ECO:0000256" key="2">
    <source>
        <dbReference type="SAM" id="MobiDB-lite"/>
    </source>
</evidence>
<proteinExistence type="predicted"/>
<sequence length="802" mass="88992">MMSRICLRQSSQDGVCGCLEFWKPTAPKLQDTTSIGSPSATEASDTLGLRTTSNLNDLLSVSPTPSGPPKETCFFWYHGTCRRGEQCHVAHETHVTWPIPPPPGFVHYKACRLPLCPLREDLLALSEARKAHRCTSQLSGQVDGTTFSKTTALEPALSEDGDADTVSSSVEDVPKEPGVSLLVSDIAPSESGTDLFTLEGDDVNKVVTMSETADPTSVKIYAPTCNFPTLASTPPTSDSMDYIEVSNTASPPPSSENGDQAILSLSHSGTRDKRKRQQTLSPGEQTPDSKLTKREPAPELSDFASILEPKRRITHWDLEPFTPDVVAIRPKPKALQADPSYGLLQHPISALSGLSVPDHRSTSPKPRSFDPPKGPRALSDTSPICFHWYHKGHCRPKQRNGQATKCNYTHSLDVPHRQVSLPPHITNHGPCQLEFCPLRSQGQGAPHCGEQGSRDMLKTTMKIEPYRSSSSGVPFEDRYKSSSRDVSPMGRYSTNMQLPRPDEFSRKSDAKQPSRANYGRNKKKMSFYNRALERDPEPSNAEAWAPSEYEPAYFEENYSSSPRDTISSARYEAGVKGPKFDKLDRRPKAKQLPKLTGVARERFKEQKQRIEQWQAERGIRPDDPNTRREKQMAVNKRRRVNKRQKRLDKGLVTASMLKAENDSLLAMSANVPGTYSRPDAIATPAKGSHKLPRGRRAESVFEDEQAMGEELATNDPEAGFYRKSARHISGFPKSATPLDVQHVASGEEGSVQEHKQVQGVIQKDYAQVARKTSVLVDYELPEGEARLEWDTDLVRRLFGEIA</sequence>
<evidence type="ECO:0000256" key="1">
    <source>
        <dbReference type="PROSITE-ProRule" id="PRU00723"/>
    </source>
</evidence>
<feature type="compositionally biased region" description="Polar residues" evidence="2">
    <location>
        <begin position="232"/>
        <end position="268"/>
    </location>
</feature>
<dbReference type="OrthoDB" id="3793406at2759"/>
<keyword evidence="1" id="KW-0862">Zinc</keyword>
<dbReference type="GO" id="GO:0008270">
    <property type="term" value="F:zinc ion binding"/>
    <property type="evidence" value="ECO:0007669"/>
    <property type="project" value="UniProtKB-KW"/>
</dbReference>
<dbReference type="InterPro" id="IPR000571">
    <property type="entry name" value="Znf_CCCH"/>
</dbReference>
<dbReference type="SMART" id="SM00356">
    <property type="entry name" value="ZnF_C3H1"/>
    <property type="match status" value="2"/>
</dbReference>
<evidence type="ECO:0000313" key="4">
    <source>
        <dbReference type="EMBL" id="KAF1851720.1"/>
    </source>
</evidence>
<gene>
    <name evidence="4" type="ORF">K460DRAFT_351619</name>
</gene>
<name>A0A9P4LE64_9PLEO</name>
<keyword evidence="1" id="KW-0863">Zinc-finger</keyword>
<reference evidence="4" key="1">
    <citation type="submission" date="2020-01" db="EMBL/GenBank/DDBJ databases">
        <authorList>
            <consortium name="DOE Joint Genome Institute"/>
            <person name="Haridas S."/>
            <person name="Albert R."/>
            <person name="Binder M."/>
            <person name="Bloem J."/>
            <person name="Labutti K."/>
            <person name="Salamov A."/>
            <person name="Andreopoulos B."/>
            <person name="Baker S.E."/>
            <person name="Barry K."/>
            <person name="Bills G."/>
            <person name="Bluhm B.H."/>
            <person name="Cannon C."/>
            <person name="Castanera R."/>
            <person name="Culley D.E."/>
            <person name="Daum C."/>
            <person name="Ezra D."/>
            <person name="Gonzalez J.B."/>
            <person name="Henrissat B."/>
            <person name="Kuo A."/>
            <person name="Liang C."/>
            <person name="Lipzen A."/>
            <person name="Lutzoni F."/>
            <person name="Magnuson J."/>
            <person name="Mondo S."/>
            <person name="Nolan M."/>
            <person name="Ohm R."/>
            <person name="Pangilinan J."/>
            <person name="Park H.-J."/>
            <person name="Ramirez L."/>
            <person name="Alfaro M."/>
            <person name="Sun H."/>
            <person name="Tritt A."/>
            <person name="Yoshinaga Y."/>
            <person name="Zwiers L.-H."/>
            <person name="Turgeon B.G."/>
            <person name="Goodwin S.B."/>
            <person name="Spatafora J.W."/>
            <person name="Crous P.W."/>
            <person name="Grigoriev I.V."/>
        </authorList>
    </citation>
    <scope>NUCLEOTIDE SEQUENCE</scope>
    <source>
        <strain evidence="4">CBS 394.84</strain>
    </source>
</reference>
<dbReference type="EMBL" id="ML976614">
    <property type="protein sequence ID" value="KAF1851720.1"/>
    <property type="molecule type" value="Genomic_DNA"/>
</dbReference>
<feature type="region of interest" description="Disordered" evidence="2">
    <location>
        <begin position="619"/>
        <end position="643"/>
    </location>
</feature>
<accession>A0A9P4LE64</accession>
<dbReference type="PROSITE" id="PS50103">
    <property type="entry name" value="ZF_C3H1"/>
    <property type="match status" value="1"/>
</dbReference>